<dbReference type="EMBL" id="JAGEOJ010000016">
    <property type="protein sequence ID" value="MBO2452519.1"/>
    <property type="molecule type" value="Genomic_DNA"/>
</dbReference>
<name>A0A939PMB5_9ACTN</name>
<evidence type="ECO:0000259" key="2">
    <source>
        <dbReference type="Pfam" id="PF08840"/>
    </source>
</evidence>
<gene>
    <name evidence="3" type="ORF">J4573_35885</name>
</gene>
<evidence type="ECO:0000256" key="1">
    <source>
        <dbReference type="SAM" id="MobiDB-lite"/>
    </source>
</evidence>
<dbReference type="PANTHER" id="PTHR10824">
    <property type="entry name" value="ACYL-COENZYME A THIOESTERASE-RELATED"/>
    <property type="match status" value="1"/>
</dbReference>
<accession>A0A939PMB5</accession>
<organism evidence="3 4">
    <name type="scientific">Actinomadura barringtoniae</name>
    <dbReference type="NCBI Taxonomy" id="1427535"/>
    <lineage>
        <taxon>Bacteria</taxon>
        <taxon>Bacillati</taxon>
        <taxon>Actinomycetota</taxon>
        <taxon>Actinomycetes</taxon>
        <taxon>Streptosporangiales</taxon>
        <taxon>Thermomonosporaceae</taxon>
        <taxon>Actinomadura</taxon>
    </lineage>
</organism>
<dbReference type="AlphaFoldDB" id="A0A939PMB5"/>
<dbReference type="Proteomes" id="UP000669179">
    <property type="component" value="Unassembled WGS sequence"/>
</dbReference>
<comment type="caution">
    <text evidence="3">The sequence shown here is derived from an EMBL/GenBank/DDBJ whole genome shotgun (WGS) entry which is preliminary data.</text>
</comment>
<dbReference type="GO" id="GO:0006631">
    <property type="term" value="P:fatty acid metabolic process"/>
    <property type="evidence" value="ECO:0007669"/>
    <property type="project" value="TreeGrafter"/>
</dbReference>
<evidence type="ECO:0000313" key="3">
    <source>
        <dbReference type="EMBL" id="MBO2452519.1"/>
    </source>
</evidence>
<dbReference type="Pfam" id="PF08840">
    <property type="entry name" value="BAAT_C"/>
    <property type="match status" value="1"/>
</dbReference>
<reference evidence="3" key="1">
    <citation type="submission" date="2021-03" db="EMBL/GenBank/DDBJ databases">
        <authorList>
            <person name="Kanchanasin P."/>
            <person name="Saeng-In P."/>
            <person name="Phongsopitanun W."/>
            <person name="Yuki M."/>
            <person name="Kudo T."/>
            <person name="Ohkuma M."/>
            <person name="Tanasupawat S."/>
        </authorList>
    </citation>
    <scope>NUCLEOTIDE SEQUENCE</scope>
    <source>
        <strain evidence="3">GKU 128</strain>
    </source>
</reference>
<sequence length="250" mass="26478">MLSEVGVIVLAGSSGRVDTPRALILAASGVTALALRWWGGPGRQPSISEVPIETITSAVDDLLDMGVGRVSLLGTSKGAEAALLAACFDPRIHSVIAVSPSSVVWEGLGGRPPRSSWTWRGRPLPFVPYDETWQPGPEPVSYASLYLRSLESAAPEAAIPVERAAADLLLIGGGADALWPSCRFIDDLSRRRREAGRPVSVMTHPSAGHRVLFPGEDPPPPSRLLHGGTPEADRALGAMAWPHVLQALAW</sequence>
<keyword evidence="4" id="KW-1185">Reference proteome</keyword>
<dbReference type="GO" id="GO:0047617">
    <property type="term" value="F:fatty acyl-CoA hydrolase activity"/>
    <property type="evidence" value="ECO:0007669"/>
    <property type="project" value="TreeGrafter"/>
</dbReference>
<evidence type="ECO:0000313" key="4">
    <source>
        <dbReference type="Proteomes" id="UP000669179"/>
    </source>
</evidence>
<dbReference type="InterPro" id="IPR029058">
    <property type="entry name" value="AB_hydrolase_fold"/>
</dbReference>
<dbReference type="GO" id="GO:0006637">
    <property type="term" value="P:acyl-CoA metabolic process"/>
    <property type="evidence" value="ECO:0007669"/>
    <property type="project" value="TreeGrafter"/>
</dbReference>
<dbReference type="InterPro" id="IPR014940">
    <property type="entry name" value="BAAT_C"/>
</dbReference>
<dbReference type="RefSeq" id="WP_208260532.1">
    <property type="nucleotide sequence ID" value="NZ_JAGEOJ010000016.1"/>
</dbReference>
<protein>
    <recommendedName>
        <fullName evidence="2">BAAT/Acyl-CoA thioester hydrolase C-terminal domain-containing protein</fullName>
    </recommendedName>
</protein>
<dbReference type="PANTHER" id="PTHR10824:SF4">
    <property type="entry name" value="ACYL-COENZYME A THIOESTERASE 1-LIKE"/>
    <property type="match status" value="1"/>
</dbReference>
<dbReference type="SUPFAM" id="SSF53474">
    <property type="entry name" value="alpha/beta-Hydrolases"/>
    <property type="match status" value="1"/>
</dbReference>
<dbReference type="Gene3D" id="3.40.50.1820">
    <property type="entry name" value="alpha/beta hydrolase"/>
    <property type="match status" value="1"/>
</dbReference>
<feature type="region of interest" description="Disordered" evidence="1">
    <location>
        <begin position="207"/>
        <end position="227"/>
    </location>
</feature>
<proteinExistence type="predicted"/>
<feature type="domain" description="BAAT/Acyl-CoA thioester hydrolase C-terminal" evidence="2">
    <location>
        <begin position="69"/>
        <end position="214"/>
    </location>
</feature>